<dbReference type="RefSeq" id="WP_108604074.1">
    <property type="nucleotide sequence ID" value="NZ_CP026604.1"/>
</dbReference>
<keyword evidence="1" id="KW-0812">Transmembrane</keyword>
<dbReference type="AlphaFoldDB" id="A0A2S0VUX0"/>
<evidence type="ECO:0000313" key="2">
    <source>
        <dbReference type="EMBL" id="AWB68009.1"/>
    </source>
</evidence>
<evidence type="ECO:0000256" key="1">
    <source>
        <dbReference type="SAM" id="Phobius"/>
    </source>
</evidence>
<gene>
    <name evidence="2" type="ORF">C2869_16955</name>
</gene>
<keyword evidence="1" id="KW-0472">Membrane</keyword>
<protein>
    <submittedName>
        <fullName evidence="2">Uncharacterized protein</fullName>
    </submittedName>
</protein>
<evidence type="ECO:0000313" key="3">
    <source>
        <dbReference type="Proteomes" id="UP000244441"/>
    </source>
</evidence>
<dbReference type="KEGG" id="cate:C2869_16955"/>
<dbReference type="EMBL" id="CP026604">
    <property type="protein sequence ID" value="AWB68009.1"/>
    <property type="molecule type" value="Genomic_DNA"/>
</dbReference>
<dbReference type="Proteomes" id="UP000244441">
    <property type="component" value="Chromosome"/>
</dbReference>
<proteinExistence type="predicted"/>
<name>A0A2S0VUX0_9ALTE</name>
<keyword evidence="1" id="KW-1133">Transmembrane helix</keyword>
<sequence>MLNNYLYFKLIAIGLLSVLLTATLFGFLEQSPEKLYFWQDDTEQTFVAVQSAEQMTDLDRHLSEMMMATDINKLTKLVQQFNQQYPGHVVPTSVVSRMLLSGLNLPATQHAEILAALQKSICIENLDLAAEFIHSTASDAQQIAFNIINSVQFES</sequence>
<feature type="transmembrane region" description="Helical" evidence="1">
    <location>
        <begin position="6"/>
        <end position="28"/>
    </location>
</feature>
<reference evidence="2 3" key="1">
    <citation type="submission" date="2018-01" db="EMBL/GenBank/DDBJ databases">
        <title>Genome sequence of a Cantenovulum-like bacteria.</title>
        <authorList>
            <person name="Tan W.R."/>
            <person name="Lau N.-S."/>
            <person name="Go F."/>
            <person name="Amirul A.-A.A."/>
        </authorList>
    </citation>
    <scope>NUCLEOTIDE SEQUENCE [LARGE SCALE GENOMIC DNA]</scope>
    <source>
        <strain evidence="2 3">CCB-QB4</strain>
    </source>
</reference>
<keyword evidence="3" id="KW-1185">Reference proteome</keyword>
<organism evidence="2 3">
    <name type="scientific">Saccharobesus litoralis</name>
    <dbReference type="NCBI Taxonomy" id="2172099"/>
    <lineage>
        <taxon>Bacteria</taxon>
        <taxon>Pseudomonadati</taxon>
        <taxon>Pseudomonadota</taxon>
        <taxon>Gammaproteobacteria</taxon>
        <taxon>Alteromonadales</taxon>
        <taxon>Alteromonadaceae</taxon>
        <taxon>Saccharobesus</taxon>
    </lineage>
</organism>
<accession>A0A2S0VUX0</accession>